<dbReference type="KEGG" id="bor:COCMIDRAFT_33076"/>
<dbReference type="RefSeq" id="XP_007683871.1">
    <property type="nucleotide sequence ID" value="XM_007685681.1"/>
</dbReference>
<evidence type="ECO:0000256" key="2">
    <source>
        <dbReference type="SAM" id="Phobius"/>
    </source>
</evidence>
<dbReference type="GeneID" id="19122238"/>
<name>W6ZCV4_COCMI</name>
<dbReference type="EMBL" id="KI963930">
    <property type="protein sequence ID" value="EUC49652.1"/>
    <property type="molecule type" value="Genomic_DNA"/>
</dbReference>
<evidence type="ECO:0000313" key="4">
    <source>
        <dbReference type="Proteomes" id="UP000054032"/>
    </source>
</evidence>
<feature type="transmembrane region" description="Helical" evidence="2">
    <location>
        <begin position="124"/>
        <end position="146"/>
    </location>
</feature>
<dbReference type="AlphaFoldDB" id="W6ZCV4"/>
<keyword evidence="2" id="KW-1133">Transmembrane helix</keyword>
<protein>
    <recommendedName>
        <fullName evidence="5">LITAF domain-containing protein</fullName>
    </recommendedName>
</protein>
<keyword evidence="2" id="KW-0812">Transmembrane</keyword>
<keyword evidence="2" id="KW-0472">Membrane</keyword>
<dbReference type="OrthoDB" id="4506934at2759"/>
<organism evidence="3 4">
    <name type="scientific">Bipolaris oryzae ATCC 44560</name>
    <dbReference type="NCBI Taxonomy" id="930090"/>
    <lineage>
        <taxon>Eukaryota</taxon>
        <taxon>Fungi</taxon>
        <taxon>Dikarya</taxon>
        <taxon>Ascomycota</taxon>
        <taxon>Pezizomycotina</taxon>
        <taxon>Dothideomycetes</taxon>
        <taxon>Pleosporomycetidae</taxon>
        <taxon>Pleosporales</taxon>
        <taxon>Pleosporineae</taxon>
        <taxon>Pleosporaceae</taxon>
        <taxon>Bipolaris</taxon>
    </lineage>
</organism>
<evidence type="ECO:0000313" key="3">
    <source>
        <dbReference type="EMBL" id="EUC49652.1"/>
    </source>
</evidence>
<proteinExistence type="predicted"/>
<reference evidence="3 4" key="1">
    <citation type="journal article" date="2013" name="PLoS Genet.">
        <title>Comparative genome structure, secondary metabolite, and effector coding capacity across Cochliobolus pathogens.</title>
        <authorList>
            <person name="Condon B.J."/>
            <person name="Leng Y."/>
            <person name="Wu D."/>
            <person name="Bushley K.E."/>
            <person name="Ohm R.A."/>
            <person name="Otillar R."/>
            <person name="Martin J."/>
            <person name="Schackwitz W."/>
            <person name="Grimwood J."/>
            <person name="MohdZainudin N."/>
            <person name="Xue C."/>
            <person name="Wang R."/>
            <person name="Manning V.A."/>
            <person name="Dhillon B."/>
            <person name="Tu Z.J."/>
            <person name="Steffenson B.J."/>
            <person name="Salamov A."/>
            <person name="Sun H."/>
            <person name="Lowry S."/>
            <person name="LaButti K."/>
            <person name="Han J."/>
            <person name="Copeland A."/>
            <person name="Lindquist E."/>
            <person name="Barry K."/>
            <person name="Schmutz J."/>
            <person name="Baker S.E."/>
            <person name="Ciuffetti L.M."/>
            <person name="Grigoriev I.V."/>
            <person name="Zhong S."/>
            <person name="Turgeon B.G."/>
        </authorList>
    </citation>
    <scope>NUCLEOTIDE SEQUENCE [LARGE SCALE GENOMIC DNA]</scope>
    <source>
        <strain evidence="3 4">ATCC 44560</strain>
    </source>
</reference>
<feature type="compositionally biased region" description="Basic and acidic residues" evidence="1">
    <location>
        <begin position="43"/>
        <end position="60"/>
    </location>
</feature>
<evidence type="ECO:0000256" key="1">
    <source>
        <dbReference type="SAM" id="MobiDB-lite"/>
    </source>
</evidence>
<evidence type="ECO:0008006" key="5">
    <source>
        <dbReference type="Google" id="ProtNLM"/>
    </source>
</evidence>
<dbReference type="eggNOG" id="ENOG502SDXG">
    <property type="taxonomic scope" value="Eukaryota"/>
</dbReference>
<sequence>MGIPTTPTEAAPAYDDVINNHPTNRYMPSGSLSGYTTIPQSDEADHPPFARETSDIEHHAHTTTTSSPPPPPPSQQQQQPETFAQTITKLLLPQPDSQHKHCAVCDEQVHTAARQKRESERYRCTVVAVTFITLFMCGMVLGVVIVNASARRSREGNGGH</sequence>
<keyword evidence="4" id="KW-1185">Reference proteome</keyword>
<dbReference type="Proteomes" id="UP000054032">
    <property type="component" value="Unassembled WGS sequence"/>
</dbReference>
<feature type="compositionally biased region" description="Polar residues" evidence="1">
    <location>
        <begin position="30"/>
        <end position="40"/>
    </location>
</feature>
<dbReference type="HOGENOM" id="CLU_143602_0_0_1"/>
<feature type="region of interest" description="Disordered" evidence="1">
    <location>
        <begin position="1"/>
        <end position="82"/>
    </location>
</feature>
<gene>
    <name evidence="3" type="ORF">COCMIDRAFT_33076</name>
</gene>
<accession>W6ZCV4</accession>